<dbReference type="PRINTS" id="PR00038">
    <property type="entry name" value="HTHLUXR"/>
</dbReference>
<dbReference type="InterPro" id="IPR001789">
    <property type="entry name" value="Sig_transdc_resp-reg_receiver"/>
</dbReference>
<keyword evidence="9" id="KW-1185">Reference proteome</keyword>
<organism evidence="8 9">
    <name type="scientific">Amycolatopsis bartoniae</name>
    <dbReference type="NCBI Taxonomy" id="941986"/>
    <lineage>
        <taxon>Bacteria</taxon>
        <taxon>Bacillati</taxon>
        <taxon>Actinomycetota</taxon>
        <taxon>Actinomycetes</taxon>
        <taxon>Pseudonocardiales</taxon>
        <taxon>Pseudonocardiaceae</taxon>
        <taxon>Amycolatopsis</taxon>
    </lineage>
</organism>
<dbReference type="Pfam" id="PF00072">
    <property type="entry name" value="Response_reg"/>
    <property type="match status" value="1"/>
</dbReference>
<dbReference type="PANTHER" id="PTHR43214:SF24">
    <property type="entry name" value="TRANSCRIPTIONAL REGULATORY PROTEIN NARL-RELATED"/>
    <property type="match status" value="1"/>
</dbReference>
<evidence type="ECO:0000259" key="6">
    <source>
        <dbReference type="PROSITE" id="PS50043"/>
    </source>
</evidence>
<evidence type="ECO:0000256" key="3">
    <source>
        <dbReference type="ARBA" id="ARBA00023125"/>
    </source>
</evidence>
<dbReference type="PROSITE" id="PS50043">
    <property type="entry name" value="HTH_LUXR_2"/>
    <property type="match status" value="1"/>
</dbReference>
<dbReference type="InterPro" id="IPR039420">
    <property type="entry name" value="WalR-like"/>
</dbReference>
<dbReference type="SUPFAM" id="SSF46894">
    <property type="entry name" value="C-terminal effector domain of the bipartite response regulators"/>
    <property type="match status" value="1"/>
</dbReference>
<dbReference type="InterPro" id="IPR000792">
    <property type="entry name" value="Tscrpt_reg_LuxR_C"/>
</dbReference>
<feature type="modified residue" description="4-aspartylphosphate" evidence="5">
    <location>
        <position position="73"/>
    </location>
</feature>
<keyword evidence="2" id="KW-0805">Transcription regulation</keyword>
<dbReference type="InterPro" id="IPR058245">
    <property type="entry name" value="NreC/VraR/RcsB-like_REC"/>
</dbReference>
<dbReference type="PANTHER" id="PTHR43214">
    <property type="entry name" value="TWO-COMPONENT RESPONSE REGULATOR"/>
    <property type="match status" value="1"/>
</dbReference>
<dbReference type="GO" id="GO:0000160">
    <property type="term" value="P:phosphorelay signal transduction system"/>
    <property type="evidence" value="ECO:0007669"/>
    <property type="project" value="InterPro"/>
</dbReference>
<dbReference type="SMART" id="SM00448">
    <property type="entry name" value="REC"/>
    <property type="match status" value="1"/>
</dbReference>
<comment type="caution">
    <text evidence="8">The sequence shown here is derived from an EMBL/GenBank/DDBJ whole genome shotgun (WGS) entry which is preliminary data.</text>
</comment>
<sequence>MAVPAARRRGRVSLARGRPVIRVVVVDDQALIRAGVRALLGGEPGIEVVGEAADGRRGAEVVRATVPDVVLLDIRMPGGDGLTALREITGDPALHRVHVVMLTAFAREEYVFEALRSGARGFVVKDAEPGELLRAVRVVAAGESLLSPSVTGTVISRFARPAEPAVAPGAVRSLTEREREVVGWVATGRSNAEIARRLGVSSETVRTHVSRAKLKLGARDRAQLVVFALQADLTPRLPAP</sequence>
<evidence type="ECO:0000256" key="2">
    <source>
        <dbReference type="ARBA" id="ARBA00023015"/>
    </source>
</evidence>
<dbReference type="EMBL" id="BNAV01000007">
    <property type="protein sequence ID" value="GHF68584.1"/>
    <property type="molecule type" value="Genomic_DNA"/>
</dbReference>
<name>A0A8H9J2K1_9PSEU</name>
<feature type="domain" description="HTH luxR-type" evidence="6">
    <location>
        <begin position="167"/>
        <end position="232"/>
    </location>
</feature>
<evidence type="ECO:0000313" key="8">
    <source>
        <dbReference type="EMBL" id="GHF68584.1"/>
    </source>
</evidence>
<reference evidence="8" key="1">
    <citation type="journal article" date="2014" name="Int. J. Syst. Evol. Microbiol.">
        <title>Complete genome sequence of Corynebacterium casei LMG S-19264T (=DSM 44701T), isolated from a smear-ripened cheese.</title>
        <authorList>
            <consortium name="US DOE Joint Genome Institute (JGI-PGF)"/>
            <person name="Walter F."/>
            <person name="Albersmeier A."/>
            <person name="Kalinowski J."/>
            <person name="Ruckert C."/>
        </authorList>
    </citation>
    <scope>NUCLEOTIDE SEQUENCE</scope>
    <source>
        <strain evidence="8">CGMCC 4.7679</strain>
    </source>
</reference>
<evidence type="ECO:0000259" key="7">
    <source>
        <dbReference type="PROSITE" id="PS50110"/>
    </source>
</evidence>
<evidence type="ECO:0000256" key="5">
    <source>
        <dbReference type="PROSITE-ProRule" id="PRU00169"/>
    </source>
</evidence>
<feature type="domain" description="Response regulatory" evidence="7">
    <location>
        <begin position="22"/>
        <end position="140"/>
    </location>
</feature>
<dbReference type="CDD" id="cd06170">
    <property type="entry name" value="LuxR_C_like"/>
    <property type="match status" value="1"/>
</dbReference>
<dbReference type="PROSITE" id="PS50110">
    <property type="entry name" value="RESPONSE_REGULATORY"/>
    <property type="match status" value="1"/>
</dbReference>
<reference evidence="8" key="2">
    <citation type="submission" date="2020-09" db="EMBL/GenBank/DDBJ databases">
        <authorList>
            <person name="Sun Q."/>
            <person name="Zhou Y."/>
        </authorList>
    </citation>
    <scope>NUCLEOTIDE SEQUENCE</scope>
    <source>
        <strain evidence="8">CGMCC 4.7679</strain>
    </source>
</reference>
<dbReference type="GO" id="GO:0006355">
    <property type="term" value="P:regulation of DNA-templated transcription"/>
    <property type="evidence" value="ECO:0007669"/>
    <property type="project" value="InterPro"/>
</dbReference>
<evidence type="ECO:0000313" key="9">
    <source>
        <dbReference type="Proteomes" id="UP000658656"/>
    </source>
</evidence>
<accession>A0A8H9J2K1</accession>
<gene>
    <name evidence="8" type="ORF">GCM10017566_48020</name>
</gene>
<proteinExistence type="predicted"/>
<dbReference type="Gene3D" id="3.40.50.2300">
    <property type="match status" value="1"/>
</dbReference>
<dbReference type="SMART" id="SM00421">
    <property type="entry name" value="HTH_LUXR"/>
    <property type="match status" value="1"/>
</dbReference>
<keyword evidence="1 5" id="KW-0597">Phosphoprotein</keyword>
<dbReference type="SUPFAM" id="SSF52172">
    <property type="entry name" value="CheY-like"/>
    <property type="match status" value="1"/>
</dbReference>
<dbReference type="PROSITE" id="PS00622">
    <property type="entry name" value="HTH_LUXR_1"/>
    <property type="match status" value="1"/>
</dbReference>
<dbReference type="CDD" id="cd17535">
    <property type="entry name" value="REC_NarL-like"/>
    <property type="match status" value="1"/>
</dbReference>
<dbReference type="InterPro" id="IPR016032">
    <property type="entry name" value="Sig_transdc_resp-reg_C-effctor"/>
</dbReference>
<dbReference type="GO" id="GO:0003677">
    <property type="term" value="F:DNA binding"/>
    <property type="evidence" value="ECO:0007669"/>
    <property type="project" value="UniProtKB-KW"/>
</dbReference>
<dbReference type="Pfam" id="PF00196">
    <property type="entry name" value="GerE"/>
    <property type="match status" value="1"/>
</dbReference>
<dbReference type="AlphaFoldDB" id="A0A8H9J2K1"/>
<evidence type="ECO:0000256" key="1">
    <source>
        <dbReference type="ARBA" id="ARBA00022553"/>
    </source>
</evidence>
<dbReference type="InterPro" id="IPR011006">
    <property type="entry name" value="CheY-like_superfamily"/>
</dbReference>
<evidence type="ECO:0000256" key="4">
    <source>
        <dbReference type="ARBA" id="ARBA00023163"/>
    </source>
</evidence>
<protein>
    <submittedName>
        <fullName evidence="8">DNA-binding response regulator</fullName>
    </submittedName>
</protein>
<keyword evidence="4" id="KW-0804">Transcription</keyword>
<keyword evidence="3 8" id="KW-0238">DNA-binding</keyword>
<dbReference type="Proteomes" id="UP000658656">
    <property type="component" value="Unassembled WGS sequence"/>
</dbReference>